<feature type="domain" description="Ribosomal RNA methyltransferase FtsJ" evidence="8">
    <location>
        <begin position="61"/>
        <end position="268"/>
    </location>
</feature>
<evidence type="ECO:0000256" key="2">
    <source>
        <dbReference type="ARBA" id="ARBA00022552"/>
    </source>
</evidence>
<sequence length="272" mass="29664">MTVARCLPGAQARYFCIRYLKPVLSVRPSLQSVRWSVTSPKQWISRQSRDPFVKQRAKDGYRSRAAYKLEDIQRKYALMKKGMVVLDLGGCPGGWAQVAVKYAVRSPQKSVVPPDSGGAQGKVVSVDLLLTDPIPGATLIRGDMTKPSILEQIYLVISSKGPAQALCSDAHARKAVVDVVLSDMAHPFTGSRTADVARVIELCELALSVAEQPGMLKNGGAFVCKFIQGEGDQELRALMKEKFNRVAYEKPGASRSGSAEGYLVCLGYKRDI</sequence>
<dbReference type="InterPro" id="IPR029063">
    <property type="entry name" value="SAM-dependent_MTases_sf"/>
</dbReference>
<evidence type="ECO:0000256" key="1">
    <source>
        <dbReference type="ARBA" id="ARBA00009258"/>
    </source>
</evidence>
<evidence type="ECO:0000256" key="5">
    <source>
        <dbReference type="ARBA" id="ARBA00022691"/>
    </source>
</evidence>
<keyword evidence="3" id="KW-0489">Methyltransferase</keyword>
<proteinExistence type="inferred from homology"/>
<dbReference type="GO" id="GO:0008650">
    <property type="term" value="F:rRNA (uridine-2'-O-)-methyltransferase activity"/>
    <property type="evidence" value="ECO:0007669"/>
    <property type="project" value="TreeGrafter"/>
</dbReference>
<name>A0A507E3S5_9FUNG</name>
<accession>A0A507E3S5</accession>
<keyword evidence="5 7" id="KW-0949">S-adenosyl-L-methionine</keyword>
<comment type="caution">
    <text evidence="9">The sequence shown here is derived from an EMBL/GenBank/DDBJ whole genome shotgun (WGS) entry which is preliminary data.</text>
</comment>
<evidence type="ECO:0000259" key="8">
    <source>
        <dbReference type="Pfam" id="PF01728"/>
    </source>
</evidence>
<dbReference type="InterPro" id="IPR002877">
    <property type="entry name" value="RNA_MeTrfase_FtsJ_dom"/>
</dbReference>
<dbReference type="InterPro" id="IPR015507">
    <property type="entry name" value="rRNA-MeTfrase_E"/>
</dbReference>
<dbReference type="PANTHER" id="PTHR10920:SF18">
    <property type="entry name" value="RRNA METHYLTRANSFERASE 2, MITOCHONDRIAL"/>
    <property type="match status" value="1"/>
</dbReference>
<dbReference type="Pfam" id="PF01728">
    <property type="entry name" value="FtsJ"/>
    <property type="match status" value="1"/>
</dbReference>
<reference evidence="9 10" key="1">
    <citation type="journal article" date="2019" name="Sci. Rep.">
        <title>Comparative genomics of chytrid fungi reveal insights into the obligate biotrophic and pathogenic lifestyle of Synchytrium endobioticum.</title>
        <authorList>
            <person name="van de Vossenberg B.T.L.H."/>
            <person name="Warris S."/>
            <person name="Nguyen H.D.T."/>
            <person name="van Gent-Pelzer M.P.E."/>
            <person name="Joly D.L."/>
            <person name="van de Geest H.C."/>
            <person name="Bonants P.J.M."/>
            <person name="Smith D.S."/>
            <person name="Levesque C.A."/>
            <person name="van der Lee T.A.J."/>
        </authorList>
    </citation>
    <scope>NUCLEOTIDE SEQUENCE [LARGE SCALE GENOMIC DNA]</scope>
    <source>
        <strain evidence="9 10">CBS 809.83</strain>
    </source>
</reference>
<comment type="similarity">
    <text evidence="1">Belongs to the class I-like SAM-binding methyltransferase superfamily. RNA methyltransferase RlmE family.</text>
</comment>
<dbReference type="PANTHER" id="PTHR10920">
    <property type="entry name" value="RIBOSOMAL RNA METHYLTRANSFERASE"/>
    <property type="match status" value="1"/>
</dbReference>
<keyword evidence="4" id="KW-0808">Transferase</keyword>
<dbReference type="EMBL" id="QEAQ01000033">
    <property type="protein sequence ID" value="TPX58739.1"/>
    <property type="molecule type" value="Genomic_DNA"/>
</dbReference>
<dbReference type="GO" id="GO:0005739">
    <property type="term" value="C:mitochondrion"/>
    <property type="evidence" value="ECO:0007669"/>
    <property type="project" value="TreeGrafter"/>
</dbReference>
<evidence type="ECO:0000256" key="6">
    <source>
        <dbReference type="ARBA" id="ARBA00041184"/>
    </source>
</evidence>
<dbReference type="AlphaFoldDB" id="A0A507E3S5"/>
<dbReference type="SUPFAM" id="SSF53335">
    <property type="entry name" value="S-adenosyl-L-methionine-dependent methyltransferases"/>
    <property type="match status" value="1"/>
</dbReference>
<keyword evidence="10" id="KW-1185">Reference proteome</keyword>
<dbReference type="InterPro" id="IPR050082">
    <property type="entry name" value="RNA_methyltr_RlmE"/>
</dbReference>
<evidence type="ECO:0000256" key="3">
    <source>
        <dbReference type="ARBA" id="ARBA00022603"/>
    </source>
</evidence>
<evidence type="ECO:0000313" key="9">
    <source>
        <dbReference type="EMBL" id="TPX58739.1"/>
    </source>
</evidence>
<protein>
    <recommendedName>
        <fullName evidence="6">rRNA methyltransferase 2, mitochondrial</fullName>
    </recommendedName>
</protein>
<evidence type="ECO:0000256" key="4">
    <source>
        <dbReference type="ARBA" id="ARBA00022679"/>
    </source>
</evidence>
<dbReference type="Gene3D" id="3.40.50.150">
    <property type="entry name" value="Vaccinia Virus protein VP39"/>
    <property type="match status" value="1"/>
</dbReference>
<dbReference type="Proteomes" id="UP000318582">
    <property type="component" value="Unassembled WGS sequence"/>
</dbReference>
<keyword evidence="2" id="KW-0698">rRNA processing</keyword>
<evidence type="ECO:0000313" key="10">
    <source>
        <dbReference type="Proteomes" id="UP000318582"/>
    </source>
</evidence>
<dbReference type="PIRSF" id="PIRSF005461">
    <property type="entry name" value="23S_rRNA_mtase"/>
    <property type="match status" value="1"/>
</dbReference>
<gene>
    <name evidence="9" type="ORF">PhCBS80983_g02931</name>
</gene>
<evidence type="ECO:0000256" key="7">
    <source>
        <dbReference type="PIRSR" id="PIRSR005461-1"/>
    </source>
</evidence>
<organism evidence="9 10">
    <name type="scientific">Powellomyces hirtus</name>
    <dbReference type="NCBI Taxonomy" id="109895"/>
    <lineage>
        <taxon>Eukaryota</taxon>
        <taxon>Fungi</taxon>
        <taxon>Fungi incertae sedis</taxon>
        <taxon>Chytridiomycota</taxon>
        <taxon>Chytridiomycota incertae sedis</taxon>
        <taxon>Chytridiomycetes</taxon>
        <taxon>Spizellomycetales</taxon>
        <taxon>Powellomycetaceae</taxon>
        <taxon>Powellomyces</taxon>
    </lineage>
</organism>
<dbReference type="STRING" id="109895.A0A507E3S5"/>
<dbReference type="HAMAP" id="MF_01547">
    <property type="entry name" value="RNA_methyltr_E"/>
    <property type="match status" value="1"/>
</dbReference>
<feature type="active site" description="Proton acceptor" evidence="7">
    <location>
        <position position="225"/>
    </location>
</feature>